<protein>
    <submittedName>
        <fullName evidence="7">DEAD/DEAH box helicase</fullName>
    </submittedName>
</protein>
<proteinExistence type="predicted"/>
<dbReference type="GO" id="GO:0003676">
    <property type="term" value="F:nucleic acid binding"/>
    <property type="evidence" value="ECO:0007669"/>
    <property type="project" value="InterPro"/>
</dbReference>
<dbReference type="GO" id="GO:0016787">
    <property type="term" value="F:hydrolase activity"/>
    <property type="evidence" value="ECO:0007669"/>
    <property type="project" value="UniProtKB-KW"/>
</dbReference>
<dbReference type="Pfam" id="PF00270">
    <property type="entry name" value="DEAD"/>
    <property type="match status" value="1"/>
</dbReference>
<dbReference type="SMART" id="SM00487">
    <property type="entry name" value="DEXDc"/>
    <property type="match status" value="1"/>
</dbReference>
<evidence type="ECO:0000256" key="3">
    <source>
        <dbReference type="ARBA" id="ARBA00022806"/>
    </source>
</evidence>
<dbReference type="InterPro" id="IPR001650">
    <property type="entry name" value="Helicase_C-like"/>
</dbReference>
<organism evidence="7 8">
    <name type="scientific">Shewanella xiamenensis</name>
    <dbReference type="NCBI Taxonomy" id="332186"/>
    <lineage>
        <taxon>Bacteria</taxon>
        <taxon>Pseudomonadati</taxon>
        <taxon>Pseudomonadota</taxon>
        <taxon>Gammaproteobacteria</taxon>
        <taxon>Alteromonadales</taxon>
        <taxon>Shewanellaceae</taxon>
        <taxon>Shewanella</taxon>
    </lineage>
</organism>
<dbReference type="InterPro" id="IPR011545">
    <property type="entry name" value="DEAD/DEAH_box_helicase_dom"/>
</dbReference>
<dbReference type="SMART" id="SM00490">
    <property type="entry name" value="HELICc"/>
    <property type="match status" value="1"/>
</dbReference>
<dbReference type="AlphaFoldDB" id="A0AAE4PUH1"/>
<accession>A0AAE4PUH1</accession>
<dbReference type="EMBL" id="JASGOQ010000001">
    <property type="protein sequence ID" value="MDV5388797.1"/>
    <property type="molecule type" value="Genomic_DNA"/>
</dbReference>
<keyword evidence="3 7" id="KW-0347">Helicase</keyword>
<evidence type="ECO:0000259" key="6">
    <source>
        <dbReference type="PROSITE" id="PS51194"/>
    </source>
</evidence>
<dbReference type="InterPro" id="IPR027417">
    <property type="entry name" value="P-loop_NTPase"/>
</dbReference>
<evidence type="ECO:0000256" key="1">
    <source>
        <dbReference type="ARBA" id="ARBA00022741"/>
    </source>
</evidence>
<feature type="domain" description="Helicase C-terminal" evidence="6">
    <location>
        <begin position="355"/>
        <end position="537"/>
    </location>
</feature>
<dbReference type="InterPro" id="IPR050474">
    <property type="entry name" value="Hel308_SKI2-like"/>
</dbReference>
<reference evidence="7" key="1">
    <citation type="submission" date="2023-05" db="EMBL/GenBank/DDBJ databases">
        <title>Colonisation of extended spectrum b-lactamase- and carbapenemase-producing bacteria on hospital surfaces from low- and middle-income countries.</title>
        <authorList>
            <person name="Nieto-Rosado M."/>
            <person name="Sands K."/>
            <person name="Iregbu K."/>
            <person name="Zahra R."/>
            <person name="Mazarati J.B."/>
            <person name="Mehtar S."/>
            <person name="Barnards-Group B."/>
            <person name="Walsh T.R."/>
        </authorList>
    </citation>
    <scope>NUCLEOTIDE SEQUENCE</scope>
    <source>
        <strain evidence="7">PP-E493</strain>
    </source>
</reference>
<dbReference type="InterPro" id="IPR014001">
    <property type="entry name" value="Helicase_ATP-bd"/>
</dbReference>
<evidence type="ECO:0000256" key="4">
    <source>
        <dbReference type="ARBA" id="ARBA00022840"/>
    </source>
</evidence>
<sequence length="853" mass="99252">MSIFESLAEECLQDEYFIYLLHKAELINAKRFYFITEEGFNEKEYIDLLRFSDILSRSKSPEAINKAYKAISLLADTYKEEKLFTIFAKSILLKIGNFPAIKYLEENYNVDCKLPIEQFISKMVKEDIQKIPNSELIFTDSQYEIFERLKNSNHFSFSGPTSLGKSFIINAFIRYLISEHKGTDNLVILVPTRALIGQIVSQLKNNFSDVDNYKILAYPKVPLSYKVENFKFIFVFTPERLLAYLSNKDNPKIDYLFIDEAHKVISKKDSRSPLYYHAILQAEKKSVKLFFASPNIPNPELFLSIFDKSTDENLNIKNSPVSQNRYYMDFLDKKCIYFSEYRGDINIPINFENKNFFDFLVSLSRGDKSIVYCNTKKDTIEHALDFAKNLPERNNKKINELITVIRENLHKDYYLIDCLKKGVGFHFGNLPHEIREKVEDLFSKKDGIDYLFCTSTLLEGVNLPAKNIFILSNAIGLSKFTDVDFWNLAGRAGRMTKELSGNIICARIEHKENRWINPDKDLDVARNKIVNPIDSILISGKGNFYKNIENSIKDQPFTRRNASNDEKNIWNHYANIAQIHEILGYESTLRSNFIDKIPSAKQILSNVATENIVPYKILSFSPMIKIKYQNNILSMPDDSNLISLTDEINYNSCLDILNLLYKLYGWEHEESTGKNPMCRTQEVLKYYAVILSSWMNSTPLNLMIKNALDHYEKKGEIWDDNLRTNILFSRTNKQHTNIVINELISDIDNVLRFKLKNYFDNYYLLLKERQGGNTIGVNWADFLEYGTNNYKVIELQNIGFSRTLALTLLERCYEHLKFEGDELVSLQTEKISLSLQDTPSENKEFREVMSLDR</sequence>
<dbReference type="Pfam" id="PF00271">
    <property type="entry name" value="Helicase_C"/>
    <property type="match status" value="1"/>
</dbReference>
<name>A0AAE4PUH1_9GAMM</name>
<dbReference type="Proteomes" id="UP001187859">
    <property type="component" value="Unassembled WGS sequence"/>
</dbReference>
<feature type="domain" description="Helicase ATP-binding" evidence="5">
    <location>
        <begin position="146"/>
        <end position="313"/>
    </location>
</feature>
<evidence type="ECO:0000256" key="2">
    <source>
        <dbReference type="ARBA" id="ARBA00022801"/>
    </source>
</evidence>
<gene>
    <name evidence="7" type="ORF">QM089_00620</name>
</gene>
<dbReference type="PROSITE" id="PS51194">
    <property type="entry name" value="HELICASE_CTER"/>
    <property type="match status" value="1"/>
</dbReference>
<dbReference type="PANTHER" id="PTHR47961:SF8">
    <property type="entry name" value="DEXH-BOX ATP-DEPENDENT RNA HELICASE DEXH15 CHLOROPLASTIC"/>
    <property type="match status" value="1"/>
</dbReference>
<dbReference type="GO" id="GO:0005524">
    <property type="term" value="F:ATP binding"/>
    <property type="evidence" value="ECO:0007669"/>
    <property type="project" value="UniProtKB-KW"/>
</dbReference>
<dbReference type="PANTHER" id="PTHR47961">
    <property type="entry name" value="DNA POLYMERASE THETA, PUTATIVE (AFU_ORTHOLOGUE AFUA_1G05260)-RELATED"/>
    <property type="match status" value="1"/>
</dbReference>
<dbReference type="RefSeq" id="WP_317518484.1">
    <property type="nucleotide sequence ID" value="NZ_JASGNQ010000001.1"/>
</dbReference>
<evidence type="ECO:0000313" key="7">
    <source>
        <dbReference type="EMBL" id="MDV5388797.1"/>
    </source>
</evidence>
<keyword evidence="4" id="KW-0067">ATP-binding</keyword>
<keyword evidence="1" id="KW-0547">Nucleotide-binding</keyword>
<dbReference type="Gene3D" id="3.40.50.300">
    <property type="entry name" value="P-loop containing nucleotide triphosphate hydrolases"/>
    <property type="match status" value="2"/>
</dbReference>
<dbReference type="GO" id="GO:0004386">
    <property type="term" value="F:helicase activity"/>
    <property type="evidence" value="ECO:0007669"/>
    <property type="project" value="UniProtKB-KW"/>
</dbReference>
<dbReference type="PROSITE" id="PS51192">
    <property type="entry name" value="HELICASE_ATP_BIND_1"/>
    <property type="match status" value="1"/>
</dbReference>
<dbReference type="SUPFAM" id="SSF52540">
    <property type="entry name" value="P-loop containing nucleoside triphosphate hydrolases"/>
    <property type="match status" value="2"/>
</dbReference>
<comment type="caution">
    <text evidence="7">The sequence shown here is derived from an EMBL/GenBank/DDBJ whole genome shotgun (WGS) entry which is preliminary data.</text>
</comment>
<keyword evidence="2" id="KW-0378">Hydrolase</keyword>
<evidence type="ECO:0000259" key="5">
    <source>
        <dbReference type="PROSITE" id="PS51192"/>
    </source>
</evidence>
<evidence type="ECO:0000313" key="8">
    <source>
        <dbReference type="Proteomes" id="UP001187859"/>
    </source>
</evidence>